<dbReference type="KEGG" id="muo:115472531"/>
<gene>
    <name evidence="4" type="primary">LOC115472531</name>
</gene>
<accession>A0A6P7YI18</accession>
<dbReference type="FunCoup" id="A0A6P7YI18">
    <property type="interactions" value="4323"/>
</dbReference>
<comment type="similarity">
    <text evidence="1">Belongs to the MYG1 family.</text>
</comment>
<feature type="compositionally biased region" description="Polar residues" evidence="2">
    <location>
        <begin position="1"/>
        <end position="12"/>
    </location>
</feature>
<reference evidence="4" key="1">
    <citation type="submission" date="2025-08" db="UniProtKB">
        <authorList>
            <consortium name="RefSeq"/>
        </authorList>
    </citation>
    <scope>IDENTIFICATION</scope>
</reference>
<dbReference type="GO" id="GO:0005737">
    <property type="term" value="C:cytoplasm"/>
    <property type="evidence" value="ECO:0007669"/>
    <property type="project" value="TreeGrafter"/>
</dbReference>
<evidence type="ECO:0000256" key="2">
    <source>
        <dbReference type="SAM" id="MobiDB-lite"/>
    </source>
</evidence>
<protein>
    <submittedName>
        <fullName evidence="4">UPF0160 protein MYG1, mitochondrial-like</fullName>
    </submittedName>
</protein>
<sequence>MARTSSPQQQTIERFATRAPTHNAKKFPAVTLGGGDPRDLGLDVTLSPPALNPLPLPEGPVSQWRPPKLEDAAGSPPDRGIENTGPLGDLKPFCASTERVTPLKQPDSVMLEIIWEVLQQLDNTVAKSTAEVLTLVNTVETLSNSLVAIKTEFNIQVNKIKEDVKYLQECAAMVVKDKTILHPMLTVVFQSTNKAETILNSSSSTGSTFQNRELTLVRLERLKIAPIQLHFGDPMDGALYLNESHLELPIKRHADCINNDHHQRSFAETMNSLRPDKPWQTKLSSAGLIYVHFGLEILASLLGTDENDSRISMLYDKLYDNFIEEIDAIDNGISQWDGEPRYAITTNLSAQVGHLNPRWNDKEQDTEAEFRNAMKLVGGEFLDRLDFYQNSWLPARSLVEEAVHKRFEVDSGGEIVIFAQGGCPWKKHIFHLEQELCIEKPIKFVLYTDQNSQWWVQCIPVTCNTFQNRLTLLEKWRGLRDEELSKICGIPGCIFVHASGFIGGNQTREGALQMAQKTLTAQETTNEQ</sequence>
<evidence type="ECO:0000313" key="3">
    <source>
        <dbReference type="Proteomes" id="UP000515156"/>
    </source>
</evidence>
<dbReference type="Pfam" id="PF03690">
    <property type="entry name" value="MYG1_exonuc"/>
    <property type="match status" value="1"/>
</dbReference>
<dbReference type="GO" id="GO:0005634">
    <property type="term" value="C:nucleus"/>
    <property type="evidence" value="ECO:0007669"/>
    <property type="project" value="TreeGrafter"/>
</dbReference>
<evidence type="ECO:0000313" key="4">
    <source>
        <dbReference type="RefSeq" id="XP_030062685.1"/>
    </source>
</evidence>
<dbReference type="PANTHER" id="PTHR11215">
    <property type="entry name" value="METAL DEPENDENT HYDROLASE - RELATED"/>
    <property type="match status" value="1"/>
</dbReference>
<organism evidence="3 4">
    <name type="scientific">Microcaecilia unicolor</name>
    <dbReference type="NCBI Taxonomy" id="1415580"/>
    <lineage>
        <taxon>Eukaryota</taxon>
        <taxon>Metazoa</taxon>
        <taxon>Chordata</taxon>
        <taxon>Craniata</taxon>
        <taxon>Vertebrata</taxon>
        <taxon>Euteleostomi</taxon>
        <taxon>Amphibia</taxon>
        <taxon>Gymnophiona</taxon>
        <taxon>Siphonopidae</taxon>
        <taxon>Microcaecilia</taxon>
    </lineage>
</organism>
<dbReference type="RefSeq" id="XP_030062685.1">
    <property type="nucleotide sequence ID" value="XM_030206825.1"/>
</dbReference>
<dbReference type="AlphaFoldDB" id="A0A6P7YI18"/>
<keyword evidence="3" id="KW-1185">Reference proteome</keyword>
<proteinExistence type="inferred from homology"/>
<evidence type="ECO:0000256" key="1">
    <source>
        <dbReference type="ARBA" id="ARBA00010105"/>
    </source>
</evidence>
<dbReference type="InParanoid" id="A0A6P7YI18"/>
<dbReference type="Proteomes" id="UP000515156">
    <property type="component" value="Chromosome 6"/>
</dbReference>
<dbReference type="PANTHER" id="PTHR11215:SF1">
    <property type="entry name" value="MYG1 EXONUCLEASE"/>
    <property type="match status" value="1"/>
</dbReference>
<dbReference type="InterPro" id="IPR003226">
    <property type="entry name" value="MYG1_exonuclease"/>
</dbReference>
<name>A0A6P7YI18_9AMPH</name>
<dbReference type="OrthoDB" id="10265310at2759"/>
<dbReference type="GeneID" id="115472531"/>
<feature type="region of interest" description="Disordered" evidence="2">
    <location>
        <begin position="1"/>
        <end position="88"/>
    </location>
</feature>